<comment type="similarity">
    <text evidence="4 16">Belongs to the cytochrome P450 family.</text>
</comment>
<proteinExistence type="inferred from homology"/>
<keyword evidence="9" id="KW-0492">Microsome</keyword>
<dbReference type="InterPro" id="IPR017972">
    <property type="entry name" value="Cyt_P450_CS"/>
</dbReference>
<evidence type="ECO:0000256" key="5">
    <source>
        <dbReference type="ARBA" id="ARBA00012109"/>
    </source>
</evidence>
<dbReference type="PRINTS" id="PR00463">
    <property type="entry name" value="EP450I"/>
</dbReference>
<comment type="catalytic activity">
    <reaction evidence="14">
        <text>an organic molecule + reduced [NADPH--hemoprotein reductase] + O2 = an alcohol + oxidized [NADPH--hemoprotein reductase] + H2O + H(+)</text>
        <dbReference type="Rhea" id="RHEA:17149"/>
        <dbReference type="Rhea" id="RHEA-COMP:11964"/>
        <dbReference type="Rhea" id="RHEA-COMP:11965"/>
        <dbReference type="ChEBI" id="CHEBI:15377"/>
        <dbReference type="ChEBI" id="CHEBI:15378"/>
        <dbReference type="ChEBI" id="CHEBI:15379"/>
        <dbReference type="ChEBI" id="CHEBI:30879"/>
        <dbReference type="ChEBI" id="CHEBI:57618"/>
        <dbReference type="ChEBI" id="CHEBI:58210"/>
        <dbReference type="ChEBI" id="CHEBI:142491"/>
        <dbReference type="EC" id="1.14.14.1"/>
    </reaction>
</comment>
<comment type="cofactor">
    <cofactor evidence="1 15">
        <name>heme</name>
        <dbReference type="ChEBI" id="CHEBI:30413"/>
    </cofactor>
</comment>
<evidence type="ECO:0000256" key="1">
    <source>
        <dbReference type="ARBA" id="ARBA00001971"/>
    </source>
</evidence>
<dbReference type="InterPro" id="IPR001128">
    <property type="entry name" value="Cyt_P450"/>
</dbReference>
<sequence>MAVAYILVGLATIAYAIYIFFTRTLCYWKDRNVVGPAPVPLFGNIMDSTLRRVPIMVVMKKIYDEFPNEKVVGVYRMTTPNLLIRDPDIIKQIMIKDFDVFVDRGIEFSKEGLGANLFHADGDTWRILRNKFTPLFTSGKLKNMLYLITERAENFIDHVEQITQKNPEQEMHQLVQKFTMTTIAACAFGLDIDTTKESETLETMKRIDKKMFSTNFAHELDMMMPGILRKFGSSLFPAEVKTFFFGLVDQIITARNGMPTNRKDFMDLILEMRQVKQLHGTKRSQDEKERTLELTESLIAAQAFVFYAAGYETSASTMVYMLYQLALNPDIQEKVAAEIKEVLERHDDKITYDALKEMKYLENVFDETLRMYPIVDPLQRNVSVDYEIPGTGVTLKKGQTVLVSVNGVHNDEKYWPNPSKFDPDRFTPENEANRHSAVYLPFGLGPRNCIGMRFAKVQSRVCVVRLLQKFRLEPTAHTRRDFVYNAQRIVLAPLGGFKMNLVPRI</sequence>
<name>A0A0K8TV82_EPIPO</name>
<feature type="binding site" description="axial binding residue" evidence="15">
    <location>
        <position position="449"/>
    </location>
    <ligand>
        <name>heme</name>
        <dbReference type="ChEBI" id="CHEBI:30413"/>
    </ligand>
    <ligandPart>
        <name>Fe</name>
        <dbReference type="ChEBI" id="CHEBI:18248"/>
    </ligandPart>
</feature>
<dbReference type="InterPro" id="IPR002401">
    <property type="entry name" value="Cyt_P450_E_grp-I"/>
</dbReference>
<evidence type="ECO:0000256" key="6">
    <source>
        <dbReference type="ARBA" id="ARBA00022617"/>
    </source>
</evidence>
<dbReference type="PROSITE" id="PS00086">
    <property type="entry name" value="CYTOCHROME_P450"/>
    <property type="match status" value="1"/>
</dbReference>
<dbReference type="GO" id="GO:0005789">
    <property type="term" value="C:endoplasmic reticulum membrane"/>
    <property type="evidence" value="ECO:0007669"/>
    <property type="project" value="UniProtKB-SubCell"/>
</dbReference>
<keyword evidence="13" id="KW-0472">Membrane</keyword>
<evidence type="ECO:0000256" key="15">
    <source>
        <dbReference type="PIRSR" id="PIRSR602401-1"/>
    </source>
</evidence>
<evidence type="ECO:0000313" key="17">
    <source>
        <dbReference type="EMBL" id="JAI18171.1"/>
    </source>
</evidence>
<dbReference type="SUPFAM" id="SSF48264">
    <property type="entry name" value="Cytochrome P450"/>
    <property type="match status" value="1"/>
</dbReference>
<reference evidence="17" key="1">
    <citation type="journal article" date="2015" name="PLoS ONE">
        <title>The Peripheral Olfactory Repertoire of the Lightbrown Apple Moth, Epiphyas postvittana.</title>
        <authorList>
            <person name="Corcoran J.A."/>
            <person name="Jordan M.D."/>
            <person name="Thrimawithana A.H."/>
            <person name="Crowhurst R.N."/>
            <person name="Newcomb R.D."/>
        </authorList>
    </citation>
    <scope>NUCLEOTIDE SEQUENCE</scope>
</reference>
<evidence type="ECO:0000256" key="16">
    <source>
        <dbReference type="RuleBase" id="RU000461"/>
    </source>
</evidence>
<protein>
    <recommendedName>
        <fullName evidence="5">unspecific monooxygenase</fullName>
        <ecNumber evidence="5">1.14.14.1</ecNumber>
    </recommendedName>
</protein>
<keyword evidence="7 15" id="KW-0479">Metal-binding</keyword>
<evidence type="ECO:0000256" key="9">
    <source>
        <dbReference type="ARBA" id="ARBA00022848"/>
    </source>
</evidence>
<dbReference type="PANTHER" id="PTHR24292:SF103">
    <property type="entry name" value="CYTOCHROME P450 6BS1"/>
    <property type="match status" value="1"/>
</dbReference>
<dbReference type="FunFam" id="1.10.630.10:FF:000042">
    <property type="entry name" value="Cytochrome P450"/>
    <property type="match status" value="1"/>
</dbReference>
<evidence type="ECO:0000256" key="4">
    <source>
        <dbReference type="ARBA" id="ARBA00010617"/>
    </source>
</evidence>
<dbReference type="GO" id="GO:0005506">
    <property type="term" value="F:iron ion binding"/>
    <property type="evidence" value="ECO:0007669"/>
    <property type="project" value="InterPro"/>
</dbReference>
<evidence type="ECO:0000256" key="14">
    <source>
        <dbReference type="ARBA" id="ARBA00047827"/>
    </source>
</evidence>
<dbReference type="CDD" id="cd11056">
    <property type="entry name" value="CYP6-like"/>
    <property type="match status" value="1"/>
</dbReference>
<dbReference type="EMBL" id="GCVX01000059">
    <property type="protein sequence ID" value="JAI18171.1"/>
    <property type="molecule type" value="Transcribed_RNA"/>
</dbReference>
<evidence type="ECO:0000256" key="10">
    <source>
        <dbReference type="ARBA" id="ARBA00023002"/>
    </source>
</evidence>
<dbReference type="InterPro" id="IPR050476">
    <property type="entry name" value="Insect_CytP450_Detox"/>
</dbReference>
<keyword evidence="12 16" id="KW-0503">Monooxygenase</keyword>
<evidence type="ECO:0000256" key="3">
    <source>
        <dbReference type="ARBA" id="ARBA00004406"/>
    </source>
</evidence>
<evidence type="ECO:0000256" key="8">
    <source>
        <dbReference type="ARBA" id="ARBA00022824"/>
    </source>
</evidence>
<dbReference type="PANTHER" id="PTHR24292">
    <property type="entry name" value="CYTOCHROME P450"/>
    <property type="match status" value="1"/>
</dbReference>
<dbReference type="GO" id="GO:0020037">
    <property type="term" value="F:heme binding"/>
    <property type="evidence" value="ECO:0007669"/>
    <property type="project" value="InterPro"/>
</dbReference>
<dbReference type="Pfam" id="PF00067">
    <property type="entry name" value="p450"/>
    <property type="match status" value="1"/>
</dbReference>
<evidence type="ECO:0000256" key="12">
    <source>
        <dbReference type="ARBA" id="ARBA00023033"/>
    </source>
</evidence>
<dbReference type="EC" id="1.14.14.1" evidence="5"/>
<dbReference type="GO" id="GO:0016712">
    <property type="term" value="F:oxidoreductase activity, acting on paired donors, with incorporation or reduction of molecular oxygen, reduced flavin or flavoprotein as one donor, and incorporation of one atom of oxygen"/>
    <property type="evidence" value="ECO:0007669"/>
    <property type="project" value="UniProtKB-EC"/>
</dbReference>
<dbReference type="Gene3D" id="1.10.630.10">
    <property type="entry name" value="Cytochrome P450"/>
    <property type="match status" value="1"/>
</dbReference>
<evidence type="ECO:0000256" key="11">
    <source>
        <dbReference type="ARBA" id="ARBA00023004"/>
    </source>
</evidence>
<keyword evidence="6 15" id="KW-0349">Heme</keyword>
<accession>A0A0K8TV82</accession>
<keyword evidence="10 16" id="KW-0560">Oxidoreductase</keyword>
<keyword evidence="11 15" id="KW-0408">Iron</keyword>
<keyword evidence="8" id="KW-0256">Endoplasmic reticulum</keyword>
<evidence type="ECO:0000256" key="2">
    <source>
        <dbReference type="ARBA" id="ARBA00004174"/>
    </source>
</evidence>
<dbReference type="PRINTS" id="PR00385">
    <property type="entry name" value="P450"/>
</dbReference>
<organism evidence="17">
    <name type="scientific">Epiphyas postvittana</name>
    <name type="common">Light brown apple moth</name>
    <dbReference type="NCBI Taxonomy" id="65032"/>
    <lineage>
        <taxon>Eukaryota</taxon>
        <taxon>Metazoa</taxon>
        <taxon>Ecdysozoa</taxon>
        <taxon>Arthropoda</taxon>
        <taxon>Hexapoda</taxon>
        <taxon>Insecta</taxon>
        <taxon>Pterygota</taxon>
        <taxon>Neoptera</taxon>
        <taxon>Endopterygota</taxon>
        <taxon>Lepidoptera</taxon>
        <taxon>Glossata</taxon>
        <taxon>Ditrysia</taxon>
        <taxon>Tortricoidea</taxon>
        <taxon>Tortricidae</taxon>
        <taxon>Tortricinae</taxon>
        <taxon>Epiphyas</taxon>
    </lineage>
</organism>
<evidence type="ECO:0000256" key="7">
    <source>
        <dbReference type="ARBA" id="ARBA00022723"/>
    </source>
</evidence>
<dbReference type="AlphaFoldDB" id="A0A0K8TV82"/>
<evidence type="ECO:0000256" key="13">
    <source>
        <dbReference type="ARBA" id="ARBA00023136"/>
    </source>
</evidence>
<dbReference type="InterPro" id="IPR036396">
    <property type="entry name" value="Cyt_P450_sf"/>
</dbReference>
<comment type="subcellular location">
    <subcellularLocation>
        <location evidence="3">Endoplasmic reticulum membrane</location>
        <topology evidence="3">Peripheral membrane protein</topology>
    </subcellularLocation>
    <subcellularLocation>
        <location evidence="2">Microsome membrane</location>
        <topology evidence="2">Peripheral membrane protein</topology>
    </subcellularLocation>
</comment>